<reference evidence="6" key="2">
    <citation type="submission" date="2013-10" db="EMBL/GenBank/DDBJ databases">
        <authorList>
            <person name="Aslett M."/>
        </authorList>
    </citation>
    <scope>NUCLEOTIDE SEQUENCE [LARGE SCALE GENOMIC DNA]</scope>
    <source>
        <strain evidence="6">Houghton</strain>
    </source>
</reference>
<dbReference type="OrthoDB" id="15270at2759"/>
<evidence type="ECO:0000256" key="2">
    <source>
        <dbReference type="ARBA" id="ARBA00022692"/>
    </source>
</evidence>
<name>U6H0X8_9EIME</name>
<feature type="transmembrane region" description="Helical" evidence="5">
    <location>
        <begin position="212"/>
        <end position="235"/>
    </location>
</feature>
<feature type="transmembrane region" description="Helical" evidence="5">
    <location>
        <begin position="256"/>
        <end position="274"/>
    </location>
</feature>
<accession>U6H0X8</accession>
<proteinExistence type="predicted"/>
<dbReference type="Proteomes" id="UP000018201">
    <property type="component" value="Unassembled WGS sequence"/>
</dbReference>
<reference evidence="6" key="1">
    <citation type="submission" date="2013-10" db="EMBL/GenBank/DDBJ databases">
        <title>Genomic analysis of the causative agents of coccidiosis in chickens.</title>
        <authorList>
            <person name="Reid A.J."/>
            <person name="Blake D."/>
            <person name="Billington K."/>
            <person name="Browne H."/>
            <person name="Dunn M."/>
            <person name="Hung S."/>
            <person name="Kawahara F."/>
            <person name="Miranda-Saavedra D."/>
            <person name="Mourier T."/>
            <person name="Nagra H."/>
            <person name="Otto T.D."/>
            <person name="Rawlings N."/>
            <person name="Sanchez A."/>
            <person name="Sanders M."/>
            <person name="Subramaniam C."/>
            <person name="Tay Y."/>
            <person name="Dear P."/>
            <person name="Doerig C."/>
            <person name="Gruber A."/>
            <person name="Parkinson J."/>
            <person name="Shirley M."/>
            <person name="Wan K.L."/>
            <person name="Berriman M."/>
            <person name="Tomley F."/>
            <person name="Pain A."/>
        </authorList>
    </citation>
    <scope>NUCLEOTIDE SEQUENCE [LARGE SCALE GENOMIC DNA]</scope>
    <source>
        <strain evidence="6">Houghton</strain>
    </source>
</reference>
<dbReference type="GO" id="GO:0005783">
    <property type="term" value="C:endoplasmic reticulum"/>
    <property type="evidence" value="ECO:0007669"/>
    <property type="project" value="TreeGrafter"/>
</dbReference>
<dbReference type="Pfam" id="PF06423">
    <property type="entry name" value="GWT1"/>
    <property type="match status" value="2"/>
</dbReference>
<sequence length="357" mass="38925">METATSKGAPSLWGPPNTVASFLLQAFACPAPWSPRYIPPGIRSRFISAGFPQRSPPLGTPEAGALGALGELLSDCTLTASDDQYKSILTFGSYDKFEKPDMVELLACITLIAVSPLTAQQLQLLIEKCLGASLFRDVSLWRFCVLVFKRLFLPFYLLFFVYLYIFLTPVSLPLVVAAAAAAAALLSLPAAAPAALSPFVCCFLLPCYSFLFPIPILLVVGLQWIACALAIVRGGGELSTLRNNRGHLIPFADHRSMQMIVTCAAILGVDFLTFPRKFCKSVNSGVTLVSETEYGLHWNFYMTLMVVFVFGELVCEYSGHPYKAGAVGLLLLVCYQIIISSADLDEWMMEGPRTSES</sequence>
<dbReference type="GO" id="GO:0072659">
    <property type="term" value="P:protein localization to plasma membrane"/>
    <property type="evidence" value="ECO:0007669"/>
    <property type="project" value="TreeGrafter"/>
</dbReference>
<feature type="transmembrane region" description="Helical" evidence="5">
    <location>
        <begin position="294"/>
        <end position="315"/>
    </location>
</feature>
<dbReference type="GO" id="GO:0016020">
    <property type="term" value="C:membrane"/>
    <property type="evidence" value="ECO:0007669"/>
    <property type="project" value="UniProtKB-SubCell"/>
</dbReference>
<feature type="transmembrane region" description="Helical" evidence="5">
    <location>
        <begin position="139"/>
        <end position="165"/>
    </location>
</feature>
<dbReference type="InterPro" id="IPR009447">
    <property type="entry name" value="PIGW/GWT1"/>
</dbReference>
<evidence type="ECO:0000256" key="1">
    <source>
        <dbReference type="ARBA" id="ARBA00004141"/>
    </source>
</evidence>
<evidence type="ECO:0000256" key="3">
    <source>
        <dbReference type="ARBA" id="ARBA00022989"/>
    </source>
</evidence>
<dbReference type="EMBL" id="HG694768">
    <property type="protein sequence ID" value="CDI86090.1"/>
    <property type="molecule type" value="Genomic_DNA"/>
</dbReference>
<feature type="transmembrane region" description="Helical" evidence="5">
    <location>
        <begin position="322"/>
        <end position="342"/>
    </location>
</feature>
<evidence type="ECO:0000313" key="7">
    <source>
        <dbReference type="Proteomes" id="UP000018201"/>
    </source>
</evidence>
<keyword evidence="2 5" id="KW-0812">Transmembrane</keyword>
<evidence type="ECO:0000256" key="4">
    <source>
        <dbReference type="ARBA" id="ARBA00023136"/>
    </source>
</evidence>
<keyword evidence="3 5" id="KW-1133">Transmembrane helix</keyword>
<dbReference type="AlphaFoldDB" id="U6H0X8"/>
<dbReference type="VEuPathDB" id="ToxoDB:EPH_0068020"/>
<evidence type="ECO:0000256" key="5">
    <source>
        <dbReference type="SAM" id="Phobius"/>
    </source>
</evidence>
<organism evidence="6 7">
    <name type="scientific">Eimeria praecox</name>
    <dbReference type="NCBI Taxonomy" id="51316"/>
    <lineage>
        <taxon>Eukaryota</taxon>
        <taxon>Sar</taxon>
        <taxon>Alveolata</taxon>
        <taxon>Apicomplexa</taxon>
        <taxon>Conoidasida</taxon>
        <taxon>Coccidia</taxon>
        <taxon>Eucoccidiorida</taxon>
        <taxon>Eimeriorina</taxon>
        <taxon>Eimeriidae</taxon>
        <taxon>Eimeria</taxon>
    </lineage>
</organism>
<dbReference type="GO" id="GO:0006506">
    <property type="term" value="P:GPI anchor biosynthetic process"/>
    <property type="evidence" value="ECO:0007669"/>
    <property type="project" value="InterPro"/>
</dbReference>
<keyword evidence="4 5" id="KW-0472">Membrane</keyword>
<comment type="subcellular location">
    <subcellularLocation>
        <location evidence="1">Membrane</location>
        <topology evidence="1">Multi-pass membrane protein</topology>
    </subcellularLocation>
</comment>
<protein>
    <submittedName>
        <fullName evidence="6">Uncharacterized protein</fullName>
    </submittedName>
</protein>
<dbReference type="PANTHER" id="PTHR20661">
    <property type="entry name" value="PHOSPHATIDYLINOSITOL-GLYCAN BIOSYNTHESIS CLASS W PROTEIN"/>
    <property type="match status" value="1"/>
</dbReference>
<evidence type="ECO:0000313" key="6">
    <source>
        <dbReference type="EMBL" id="CDI86090.1"/>
    </source>
</evidence>
<dbReference type="PANTHER" id="PTHR20661:SF0">
    <property type="entry name" value="PHOSPHATIDYLINOSITOL-GLYCAN BIOSYNTHESIS CLASS W PROTEIN"/>
    <property type="match status" value="1"/>
</dbReference>
<dbReference type="GO" id="GO:0032216">
    <property type="term" value="F:glucosaminyl-phosphatidylinositol O-acyltransferase activity"/>
    <property type="evidence" value="ECO:0007669"/>
    <property type="project" value="TreeGrafter"/>
</dbReference>
<keyword evidence="7" id="KW-1185">Reference proteome</keyword>
<gene>
    <name evidence="6" type="ORF">EPH_0068020</name>
</gene>